<dbReference type="AlphaFoldDB" id="A0A0E0PVS5"/>
<dbReference type="GO" id="GO:0080019">
    <property type="term" value="F:alcohol-forming very long-chain fatty acyl-CoA reductase activity"/>
    <property type="evidence" value="ECO:0007669"/>
    <property type="project" value="InterPro"/>
</dbReference>
<dbReference type="SUPFAM" id="SSF51735">
    <property type="entry name" value="NAD(P)-binding Rossmann-fold domains"/>
    <property type="match status" value="1"/>
</dbReference>
<keyword evidence="5" id="KW-1185">Reference proteome</keyword>
<feature type="compositionally biased region" description="Pro residues" evidence="2">
    <location>
        <begin position="1"/>
        <end position="21"/>
    </location>
</feature>
<reference evidence="4" key="2">
    <citation type="submission" date="2015-06" db="UniProtKB">
        <authorList>
            <consortium name="EnsemblPlants"/>
        </authorList>
    </citation>
    <scope>IDENTIFICATION</scope>
</reference>
<proteinExistence type="inferred from homology"/>
<dbReference type="Proteomes" id="UP000008022">
    <property type="component" value="Unassembled WGS sequence"/>
</dbReference>
<dbReference type="PANTHER" id="PTHR11011:SF45">
    <property type="entry name" value="FATTY ACYL-COA REDUCTASE CG8306-RELATED"/>
    <property type="match status" value="1"/>
</dbReference>
<dbReference type="EC" id="1.2.1.84" evidence="1"/>
<evidence type="ECO:0000313" key="4">
    <source>
        <dbReference type="EnsemblPlants" id="ORUFI06G09640.1"/>
    </source>
</evidence>
<dbReference type="GO" id="GO:0102965">
    <property type="term" value="F:alcohol-forming long-chain fatty acyl-CoA reductase activity"/>
    <property type="evidence" value="ECO:0007669"/>
    <property type="project" value="UniProtKB-EC"/>
</dbReference>
<sequence length="216" mass="24408">MLRPHSPPPPIPLDQAPPPSSPYRHRPEPDDGVSSTLLRPHLAEFRWTYLDLRTSCRAFHRELGGSAHEAPVLPTDGLPDAFPWIDHDAVSPVKNQLVLVVQRVRGATAKKASGVITDEVDIIVNSAANNTFDERYDVAMDINTVGPFRIMSFPQRAKLHGWQDTYVFTKAMGEMVINSMCFSVYPAQLILFYVIVSGWKDCLGYKLMFWKRFQVL</sequence>
<comment type="function">
    <text evidence="1">Catalyzes the reduction of fatty acyl-CoA to fatty alcohols.</text>
</comment>
<dbReference type="GO" id="GO:0035336">
    <property type="term" value="P:long-chain fatty-acyl-CoA metabolic process"/>
    <property type="evidence" value="ECO:0007669"/>
    <property type="project" value="TreeGrafter"/>
</dbReference>
<dbReference type="STRING" id="4529.A0A0E0PVS5"/>
<feature type="domain" description="Thioester reductase (TE)" evidence="3">
    <location>
        <begin position="116"/>
        <end position="156"/>
    </location>
</feature>
<keyword evidence="1" id="KW-0521">NADP</keyword>
<dbReference type="InterPro" id="IPR013120">
    <property type="entry name" value="FAR_NAD-bd"/>
</dbReference>
<dbReference type="HOGENOM" id="CLU_1279472_0_0_1"/>
<reference evidence="5" key="1">
    <citation type="submission" date="2013-06" db="EMBL/GenBank/DDBJ databases">
        <authorList>
            <person name="Zhao Q."/>
        </authorList>
    </citation>
    <scope>NUCLEOTIDE SEQUENCE</scope>
    <source>
        <strain evidence="5">cv. W1943</strain>
    </source>
</reference>
<evidence type="ECO:0000313" key="5">
    <source>
        <dbReference type="Proteomes" id="UP000008022"/>
    </source>
</evidence>
<name>A0A0E0PVS5_ORYRU</name>
<feature type="region of interest" description="Disordered" evidence="2">
    <location>
        <begin position="1"/>
        <end position="35"/>
    </location>
</feature>
<evidence type="ECO:0000259" key="3">
    <source>
        <dbReference type="Pfam" id="PF07993"/>
    </source>
</evidence>
<evidence type="ECO:0000256" key="2">
    <source>
        <dbReference type="SAM" id="MobiDB-lite"/>
    </source>
</evidence>
<evidence type="ECO:0000256" key="1">
    <source>
        <dbReference type="RuleBase" id="RU363097"/>
    </source>
</evidence>
<keyword evidence="1" id="KW-0444">Lipid biosynthesis</keyword>
<dbReference type="EnsemblPlants" id="ORUFI06G09640.1">
    <property type="protein sequence ID" value="ORUFI06G09640.1"/>
    <property type="gene ID" value="ORUFI06G09640"/>
</dbReference>
<comment type="catalytic activity">
    <reaction evidence="1">
        <text>a long-chain fatty acyl-CoA + 2 NADPH + 2 H(+) = a long-chain primary fatty alcohol + 2 NADP(+) + CoA</text>
        <dbReference type="Rhea" id="RHEA:52716"/>
        <dbReference type="ChEBI" id="CHEBI:15378"/>
        <dbReference type="ChEBI" id="CHEBI:57287"/>
        <dbReference type="ChEBI" id="CHEBI:57783"/>
        <dbReference type="ChEBI" id="CHEBI:58349"/>
        <dbReference type="ChEBI" id="CHEBI:77396"/>
        <dbReference type="ChEBI" id="CHEBI:83139"/>
        <dbReference type="EC" id="1.2.1.84"/>
    </reaction>
</comment>
<dbReference type="PANTHER" id="PTHR11011">
    <property type="entry name" value="MALE STERILITY PROTEIN 2-RELATED"/>
    <property type="match status" value="1"/>
</dbReference>
<dbReference type="GO" id="GO:0010345">
    <property type="term" value="P:suberin biosynthetic process"/>
    <property type="evidence" value="ECO:0007669"/>
    <property type="project" value="TreeGrafter"/>
</dbReference>
<dbReference type="InterPro" id="IPR026055">
    <property type="entry name" value="FAR"/>
</dbReference>
<dbReference type="Pfam" id="PF07993">
    <property type="entry name" value="NAD_binding_4"/>
    <property type="match status" value="1"/>
</dbReference>
<keyword evidence="1" id="KW-0443">Lipid metabolism</keyword>
<dbReference type="InterPro" id="IPR036291">
    <property type="entry name" value="NAD(P)-bd_dom_sf"/>
</dbReference>
<accession>A0A0E0PVS5</accession>
<protein>
    <recommendedName>
        <fullName evidence="1">Fatty acyl-CoA reductase</fullName>
        <ecNumber evidence="1">1.2.1.84</ecNumber>
    </recommendedName>
</protein>
<dbReference type="eggNOG" id="KOG1221">
    <property type="taxonomic scope" value="Eukaryota"/>
</dbReference>
<organism evidence="4 5">
    <name type="scientific">Oryza rufipogon</name>
    <name type="common">Brownbeard rice</name>
    <name type="synonym">Asian wild rice</name>
    <dbReference type="NCBI Taxonomy" id="4529"/>
    <lineage>
        <taxon>Eukaryota</taxon>
        <taxon>Viridiplantae</taxon>
        <taxon>Streptophyta</taxon>
        <taxon>Embryophyta</taxon>
        <taxon>Tracheophyta</taxon>
        <taxon>Spermatophyta</taxon>
        <taxon>Magnoliopsida</taxon>
        <taxon>Liliopsida</taxon>
        <taxon>Poales</taxon>
        <taxon>Poaceae</taxon>
        <taxon>BOP clade</taxon>
        <taxon>Oryzoideae</taxon>
        <taxon>Oryzeae</taxon>
        <taxon>Oryzinae</taxon>
        <taxon>Oryza</taxon>
    </lineage>
</organism>
<dbReference type="Gramene" id="ORUFI06G09640.1">
    <property type="protein sequence ID" value="ORUFI06G09640.1"/>
    <property type="gene ID" value="ORUFI06G09640"/>
</dbReference>
<comment type="similarity">
    <text evidence="1">Belongs to the fatty acyl-CoA reductase family.</text>
</comment>
<keyword evidence="1" id="KW-0560">Oxidoreductase</keyword>